<evidence type="ECO:0000256" key="5">
    <source>
        <dbReference type="ARBA" id="ARBA00022537"/>
    </source>
</evidence>
<dbReference type="Gene3D" id="1.25.40.20">
    <property type="entry name" value="Ankyrin repeat-containing domain"/>
    <property type="match status" value="4"/>
</dbReference>
<dbReference type="Proteomes" id="UP000694941">
    <property type="component" value="Unplaced"/>
</dbReference>
<gene>
    <name evidence="21" type="primary">LOC106460882</name>
</gene>
<evidence type="ECO:0000256" key="8">
    <source>
        <dbReference type="ARBA" id="ARBA00022737"/>
    </source>
</evidence>
<proteinExistence type="predicted"/>
<dbReference type="PROSITE" id="PS50088">
    <property type="entry name" value="ANK_REPEAT"/>
    <property type="match status" value="7"/>
</dbReference>
<organism evidence="20 21">
    <name type="scientific">Limulus polyphemus</name>
    <name type="common">Atlantic horseshoe crab</name>
    <dbReference type="NCBI Taxonomy" id="6850"/>
    <lineage>
        <taxon>Eukaryota</taxon>
        <taxon>Metazoa</taxon>
        <taxon>Ecdysozoa</taxon>
        <taxon>Arthropoda</taxon>
        <taxon>Chelicerata</taxon>
        <taxon>Merostomata</taxon>
        <taxon>Xiphosura</taxon>
        <taxon>Limulidae</taxon>
        <taxon>Limulus</taxon>
    </lineage>
</organism>
<feature type="repeat" description="ANK" evidence="17">
    <location>
        <begin position="337"/>
        <end position="369"/>
    </location>
</feature>
<comment type="subcellular location">
    <subcellularLocation>
        <location evidence="1">Membrane</location>
        <topology evidence="1">Multi-pass membrane protein</topology>
    </subcellularLocation>
    <subcellularLocation>
        <location evidence="2">Target cell membrane</location>
    </subcellularLocation>
</comment>
<keyword evidence="4" id="KW-0268">Exocytosis</keyword>
<evidence type="ECO:0000313" key="21">
    <source>
        <dbReference type="RefSeq" id="XP_022243393.1"/>
    </source>
</evidence>
<keyword evidence="10" id="KW-0528">Neurotoxin</keyword>
<evidence type="ECO:0000313" key="20">
    <source>
        <dbReference type="Proteomes" id="UP000694941"/>
    </source>
</evidence>
<evidence type="ECO:0000256" key="10">
    <source>
        <dbReference type="ARBA" id="ARBA00023028"/>
    </source>
</evidence>
<keyword evidence="5" id="KW-1052">Target cell membrane</keyword>
<dbReference type="SUPFAM" id="SSF48403">
    <property type="entry name" value="Ankyrin repeat"/>
    <property type="match status" value="2"/>
</dbReference>
<feature type="transmembrane region" description="Helical" evidence="18">
    <location>
        <begin position="609"/>
        <end position="626"/>
    </location>
</feature>
<feature type="transmembrane region" description="Helical" evidence="18">
    <location>
        <begin position="646"/>
        <end position="668"/>
    </location>
</feature>
<feature type="repeat" description="ANK" evidence="17">
    <location>
        <begin position="91"/>
        <end position="123"/>
    </location>
</feature>
<evidence type="ECO:0000256" key="14">
    <source>
        <dbReference type="ARBA" id="ARBA00023180"/>
    </source>
</evidence>
<dbReference type="InterPro" id="IPR052076">
    <property type="entry name" value="TRP_cation_channel"/>
</dbReference>
<dbReference type="PRINTS" id="PR01415">
    <property type="entry name" value="ANKYRIN"/>
</dbReference>
<dbReference type="RefSeq" id="XP_022243393.1">
    <property type="nucleotide sequence ID" value="XM_022387685.1"/>
</dbReference>
<dbReference type="GeneID" id="106460882"/>
<feature type="non-terminal residue" evidence="21">
    <location>
        <position position="800"/>
    </location>
</feature>
<keyword evidence="15" id="KW-1053">Target membrane</keyword>
<dbReference type="PANTHER" id="PTHR47143">
    <property type="entry name" value="TRANSIENT RECEPTOR POTENTIAL CATION CHANNEL PROTEIN PAINLESS"/>
    <property type="match status" value="1"/>
</dbReference>
<dbReference type="Pfam" id="PF00520">
    <property type="entry name" value="Ion_trans"/>
    <property type="match status" value="1"/>
</dbReference>
<keyword evidence="20" id="KW-1185">Reference proteome</keyword>
<feature type="domain" description="Ion transport" evidence="19">
    <location>
        <begin position="542"/>
        <end position="755"/>
    </location>
</feature>
<evidence type="ECO:0000256" key="17">
    <source>
        <dbReference type="PROSITE-ProRule" id="PRU00023"/>
    </source>
</evidence>
<evidence type="ECO:0000256" key="9">
    <source>
        <dbReference type="ARBA" id="ARBA00022989"/>
    </source>
</evidence>
<keyword evidence="6" id="KW-0716">Sensory transduction</keyword>
<evidence type="ECO:0000256" key="3">
    <source>
        <dbReference type="ARBA" id="ARBA00022448"/>
    </source>
</evidence>
<evidence type="ECO:0000256" key="1">
    <source>
        <dbReference type="ARBA" id="ARBA00004141"/>
    </source>
</evidence>
<feature type="transmembrane region" description="Helical" evidence="18">
    <location>
        <begin position="719"/>
        <end position="745"/>
    </location>
</feature>
<evidence type="ECO:0000256" key="18">
    <source>
        <dbReference type="SAM" id="Phobius"/>
    </source>
</evidence>
<keyword evidence="11 17" id="KW-0040">ANK repeat</keyword>
<evidence type="ECO:0000256" key="2">
    <source>
        <dbReference type="ARBA" id="ARBA00004175"/>
    </source>
</evidence>
<evidence type="ECO:0000256" key="11">
    <source>
        <dbReference type="ARBA" id="ARBA00023043"/>
    </source>
</evidence>
<feature type="repeat" description="ANK" evidence="17">
    <location>
        <begin position="403"/>
        <end position="425"/>
    </location>
</feature>
<evidence type="ECO:0000259" key="19">
    <source>
        <dbReference type="Pfam" id="PF00520"/>
    </source>
</evidence>
<feature type="repeat" description="ANK" evidence="17">
    <location>
        <begin position="195"/>
        <end position="227"/>
    </location>
</feature>
<dbReference type="Pfam" id="PF12796">
    <property type="entry name" value="Ank_2"/>
    <property type="match status" value="5"/>
</dbReference>
<dbReference type="InterPro" id="IPR002110">
    <property type="entry name" value="Ankyrin_rpt"/>
</dbReference>
<evidence type="ECO:0000256" key="6">
    <source>
        <dbReference type="ARBA" id="ARBA00022606"/>
    </source>
</evidence>
<keyword evidence="10" id="KW-0800">Toxin</keyword>
<reference evidence="21" key="1">
    <citation type="submission" date="2025-08" db="UniProtKB">
        <authorList>
            <consortium name="RefSeq"/>
        </authorList>
    </citation>
    <scope>IDENTIFICATION</scope>
    <source>
        <tissue evidence="21">Muscle</tissue>
    </source>
</reference>
<protein>
    <submittedName>
        <fullName evidence="21">Transient receptor potential cation channel subfamily A member 1-like</fullName>
    </submittedName>
</protein>
<keyword evidence="13 18" id="KW-0472">Membrane</keyword>
<dbReference type="PROSITE" id="PS50297">
    <property type="entry name" value="ANK_REP_REGION"/>
    <property type="match status" value="6"/>
</dbReference>
<dbReference type="PANTHER" id="PTHR47143:SF1">
    <property type="entry name" value="ION_TRANS DOMAIN-CONTAINING PROTEIN"/>
    <property type="match status" value="1"/>
</dbReference>
<feature type="transmembrane region" description="Helical" evidence="18">
    <location>
        <begin position="689"/>
        <end position="707"/>
    </location>
</feature>
<sequence>MAKFRKNINGSLKGKSGRTALHIAASSDFADCARLLIRQFGGRLTDPCDNGCYPFHDAVKNGSINTIKVLLEEGEVMGITQVEMLTLRDFDGNTALHTAVNMGNINTLMTCLQRGAPINSQQRDLLTPVHLACAEGATETVKLMFSAKPEDKMLVLNTWDAQQMTPLHYAAMFNHEDLVEYLVKEGADMKAIDKEGRSVLLNATTRGAWKAMRKLLQMGANVHHKDKLNRNLLHHLVFYCGSMDDFILRLKEEYRTELAKLVNEKDSFGCTPTHYASRKGKLQITKILLEFGAQINVKNNELQSPLHLAAKFGHYHIICYMLQMTENYIVINDPDGNGMTPLHIASENGHTHVVQLLLSQGALINYDHKGRTAFHYAALNGYTHTIHKIFLVHSHLLNQTDREGNTALHLATLYNKAKAVKFLLSLNCKILPNAHNMTAIDFVLFYKHSATAMVMMTHETRWEEIIQHKPIRFHSVIEGLIALMPEVMMVVLDRSVKQSGAKKVAETFCVKYDFQVLEDASNVGSSSLIKKRYLPVVNSYTAVSCITGMVVLAFAILNIIKEFYQMYQQRVRYFTEPQNLLEWSLYITAGLMSDDCTFRLIQHPASRNIVAALAVFLAWFNYLLFLQRFNRVGIYIVMFLEILSTLLKVTLVFSVLIIAFGLSFYILLAKTEGSDEKGFFNPSLSLARVGTMMLGEVDFIGTFLLPLRHLKVPVWNQMAVAILFLMGFTILMPILLMNLLIGLAVGDIETVRRNAQLKRLTKQVELHTRLEKKLPKSFLSRVEKLEVCEYPNRKVGSLYL</sequence>
<dbReference type="InterPro" id="IPR005821">
    <property type="entry name" value="Ion_trans_dom"/>
</dbReference>
<evidence type="ECO:0000256" key="13">
    <source>
        <dbReference type="ARBA" id="ARBA00023136"/>
    </source>
</evidence>
<keyword evidence="10" id="KW-0638">Presynaptic neurotoxin</keyword>
<feature type="repeat" description="ANK" evidence="17">
    <location>
        <begin position="50"/>
        <end position="74"/>
    </location>
</feature>
<feature type="repeat" description="ANK" evidence="17">
    <location>
        <begin position="162"/>
        <end position="194"/>
    </location>
</feature>
<evidence type="ECO:0000256" key="7">
    <source>
        <dbReference type="ARBA" id="ARBA00022692"/>
    </source>
</evidence>
<keyword evidence="3" id="KW-0813">Transport</keyword>
<evidence type="ECO:0000256" key="15">
    <source>
        <dbReference type="ARBA" id="ARBA00023298"/>
    </source>
</evidence>
<keyword evidence="12" id="KW-0406">Ion transport</keyword>
<feature type="repeat" description="ANK" evidence="17">
    <location>
        <begin position="268"/>
        <end position="300"/>
    </location>
</feature>
<dbReference type="SMART" id="SM00248">
    <property type="entry name" value="ANK"/>
    <property type="match status" value="11"/>
</dbReference>
<feature type="transmembrane region" description="Helical" evidence="18">
    <location>
        <begin position="540"/>
        <end position="560"/>
    </location>
</feature>
<accession>A0ABM1SID8</accession>
<evidence type="ECO:0000256" key="16">
    <source>
        <dbReference type="ARBA" id="ARBA00023303"/>
    </source>
</evidence>
<evidence type="ECO:0000256" key="4">
    <source>
        <dbReference type="ARBA" id="ARBA00022483"/>
    </source>
</evidence>
<dbReference type="InterPro" id="IPR036770">
    <property type="entry name" value="Ankyrin_rpt-contain_sf"/>
</dbReference>
<keyword evidence="7 18" id="KW-0812">Transmembrane</keyword>
<keyword evidence="9 18" id="KW-1133">Transmembrane helix</keyword>
<keyword evidence="8" id="KW-0677">Repeat</keyword>
<dbReference type="Pfam" id="PF00023">
    <property type="entry name" value="Ank"/>
    <property type="match status" value="1"/>
</dbReference>
<evidence type="ECO:0000256" key="12">
    <source>
        <dbReference type="ARBA" id="ARBA00023065"/>
    </source>
</evidence>
<name>A0ABM1SID8_LIMPO</name>
<keyword evidence="16" id="KW-0407">Ion channel</keyword>
<keyword evidence="14" id="KW-0325">Glycoprotein</keyword>